<evidence type="ECO:0000313" key="2">
    <source>
        <dbReference type="Proteomes" id="UP000515512"/>
    </source>
</evidence>
<dbReference type="AlphaFoldDB" id="A0A7D6Z3B3"/>
<dbReference type="RefSeq" id="WP_181581144.1">
    <property type="nucleotide sequence ID" value="NZ_CP059399.1"/>
</dbReference>
<gene>
    <name evidence="1" type="ORF">H0264_32845</name>
</gene>
<sequence>MRGRACLGGRQAVMAAAGDAVRAQDISAGTVARRHCATPSRRIRPVIDGQDSPFDRHRLLIEAILPEMAGQAVVSHQSAAVLYGTTLWRAPLDRVCVTRNRRGGGRIRPHTWVQGSPVDSVSEIGGFLVTTPARTVVDLALTLPFDAAVVAGDSLAGTFGLTRADLEHELGLARRKHGIAQAKRVVAFLDGRSQSAGESLSRVLIRRLGLPAPRSQGNVLTPDGRFVGRVDFYYENAGVLCEFDGRTRYGRLLRPGQSAAEAVAKEQTRENYLRALGFQVVRWTWDDLIGSGIAHRLSTALAHGRRHAPDGRVEPAPAVEPRRVVAHSL</sequence>
<protein>
    <recommendedName>
        <fullName evidence="3">DUF559 domain-containing protein</fullName>
    </recommendedName>
</protein>
<name>A0A7D6Z3B3_9NOCA</name>
<reference evidence="1 2" key="1">
    <citation type="submission" date="2020-07" db="EMBL/GenBank/DDBJ databases">
        <authorList>
            <person name="Zhuang K."/>
            <person name="Ran Y."/>
        </authorList>
    </citation>
    <scope>NUCLEOTIDE SEQUENCE [LARGE SCALE GENOMIC DNA]</scope>
    <source>
        <strain evidence="1 2">WCH-YHL-001</strain>
    </source>
</reference>
<evidence type="ECO:0000313" key="1">
    <source>
        <dbReference type="EMBL" id="QLY29944.1"/>
    </source>
</evidence>
<organism evidence="1 2">
    <name type="scientific">Nocardia huaxiensis</name>
    <dbReference type="NCBI Taxonomy" id="2755382"/>
    <lineage>
        <taxon>Bacteria</taxon>
        <taxon>Bacillati</taxon>
        <taxon>Actinomycetota</taxon>
        <taxon>Actinomycetes</taxon>
        <taxon>Mycobacteriales</taxon>
        <taxon>Nocardiaceae</taxon>
        <taxon>Nocardia</taxon>
    </lineage>
</organism>
<keyword evidence="2" id="KW-1185">Reference proteome</keyword>
<dbReference type="KEGG" id="nhu:H0264_32845"/>
<proteinExistence type="predicted"/>
<accession>A0A7D6Z3B3</accession>
<dbReference type="Proteomes" id="UP000515512">
    <property type="component" value="Chromosome"/>
</dbReference>
<dbReference type="EMBL" id="CP059399">
    <property type="protein sequence ID" value="QLY29944.1"/>
    <property type="molecule type" value="Genomic_DNA"/>
</dbReference>
<evidence type="ECO:0008006" key="3">
    <source>
        <dbReference type="Google" id="ProtNLM"/>
    </source>
</evidence>